<sequence>MSLTHYLNEYAFPLDRIVDDIFSNRRYRLGQQVDVFRPRLDIHHDDRANTVTATFELPGLQRGDVSIDIHNDILTVSGERRESSEIDEEGYALRERWYGKFSRTLTLPHGVKNEDIQANLANGVLRITFPKSAPETSPTKITIN</sequence>
<reference evidence="1" key="1">
    <citation type="submission" date="2021-03" db="EMBL/GenBank/DDBJ databases">
        <title>Evolutionary priming and transition to the ectomycorrhizal habit in an iconic lineage of mushroom-forming fungi: is preadaptation a requirement?</title>
        <authorList>
            <consortium name="DOE Joint Genome Institute"/>
            <person name="Looney B.P."/>
            <person name="Miyauchi S."/>
            <person name="Morin E."/>
            <person name="Drula E."/>
            <person name="Courty P.E."/>
            <person name="Chicoki N."/>
            <person name="Fauchery L."/>
            <person name="Kohler A."/>
            <person name="Kuo A."/>
            <person name="LaButti K."/>
            <person name="Pangilinan J."/>
            <person name="Lipzen A."/>
            <person name="Riley R."/>
            <person name="Andreopoulos W."/>
            <person name="He G."/>
            <person name="Johnson J."/>
            <person name="Barry K.W."/>
            <person name="Grigoriev I.V."/>
            <person name="Nagy L."/>
            <person name="Hibbett D."/>
            <person name="Henrissat B."/>
            <person name="Matheny P.B."/>
            <person name="Labbe J."/>
            <person name="Martin A.F."/>
        </authorList>
    </citation>
    <scope>NUCLEOTIDE SEQUENCE</scope>
    <source>
        <strain evidence="1">BPL698</strain>
    </source>
</reference>
<comment type="caution">
    <text evidence="1">The sequence shown here is derived from an EMBL/GenBank/DDBJ whole genome shotgun (WGS) entry which is preliminary data.</text>
</comment>
<proteinExistence type="predicted"/>
<accession>A0ACC0U3N3</accession>
<name>A0ACC0U3N3_9AGAM</name>
<evidence type="ECO:0000313" key="2">
    <source>
        <dbReference type="Proteomes" id="UP001207468"/>
    </source>
</evidence>
<dbReference type="EMBL" id="JAGFNK010000194">
    <property type="protein sequence ID" value="KAI9459830.1"/>
    <property type="molecule type" value="Genomic_DNA"/>
</dbReference>
<gene>
    <name evidence="1" type="ORF">F5148DRAFT_1150793</name>
</gene>
<organism evidence="1 2">
    <name type="scientific">Russula earlei</name>
    <dbReference type="NCBI Taxonomy" id="71964"/>
    <lineage>
        <taxon>Eukaryota</taxon>
        <taxon>Fungi</taxon>
        <taxon>Dikarya</taxon>
        <taxon>Basidiomycota</taxon>
        <taxon>Agaricomycotina</taxon>
        <taxon>Agaricomycetes</taxon>
        <taxon>Russulales</taxon>
        <taxon>Russulaceae</taxon>
        <taxon>Russula</taxon>
    </lineage>
</organism>
<evidence type="ECO:0000313" key="1">
    <source>
        <dbReference type="EMBL" id="KAI9459830.1"/>
    </source>
</evidence>
<dbReference type="Proteomes" id="UP001207468">
    <property type="component" value="Unassembled WGS sequence"/>
</dbReference>
<keyword evidence="2" id="KW-1185">Reference proteome</keyword>
<protein>
    <submittedName>
        <fullName evidence="1">HSP20-like chaperone</fullName>
    </submittedName>
</protein>